<feature type="transmembrane region" description="Helical" evidence="6">
    <location>
        <begin position="165"/>
        <end position="185"/>
    </location>
</feature>
<feature type="transmembrane region" description="Helical" evidence="6">
    <location>
        <begin position="221"/>
        <end position="240"/>
    </location>
</feature>
<dbReference type="InterPro" id="IPR036259">
    <property type="entry name" value="MFS_trans_sf"/>
</dbReference>
<accession>A0A3G9JUC4</accession>
<keyword evidence="2" id="KW-0813">Transport</keyword>
<dbReference type="InParanoid" id="A0A3G9JUC4"/>
<feature type="domain" description="Major facilitator superfamily (MFS) profile" evidence="7">
    <location>
        <begin position="1"/>
        <end position="325"/>
    </location>
</feature>
<dbReference type="Proteomes" id="UP000268059">
    <property type="component" value="Chromosome"/>
</dbReference>
<dbReference type="GO" id="GO:0022857">
    <property type="term" value="F:transmembrane transporter activity"/>
    <property type="evidence" value="ECO:0007669"/>
    <property type="project" value="InterPro"/>
</dbReference>
<keyword evidence="5 6" id="KW-0472">Membrane</keyword>
<dbReference type="SUPFAM" id="SSF103473">
    <property type="entry name" value="MFS general substrate transporter"/>
    <property type="match status" value="2"/>
</dbReference>
<dbReference type="InterPro" id="IPR020846">
    <property type="entry name" value="MFS_dom"/>
</dbReference>
<evidence type="ECO:0000259" key="7">
    <source>
        <dbReference type="PROSITE" id="PS50850"/>
    </source>
</evidence>
<dbReference type="PANTHER" id="PTHR42718">
    <property type="entry name" value="MAJOR FACILITATOR SUPERFAMILY MULTIDRUG TRANSPORTER MFSC"/>
    <property type="match status" value="1"/>
</dbReference>
<name>A0A3G9JUC4_9FIRM</name>
<dbReference type="Gene3D" id="1.20.1250.20">
    <property type="entry name" value="MFS general substrate transporter like domains"/>
    <property type="match status" value="1"/>
</dbReference>
<keyword evidence="3 6" id="KW-0812">Transmembrane</keyword>
<dbReference type="EMBL" id="AP019309">
    <property type="protein sequence ID" value="BBH26514.1"/>
    <property type="molecule type" value="Genomic_DNA"/>
</dbReference>
<reference evidence="8 9" key="1">
    <citation type="submission" date="2018-11" db="EMBL/GenBank/DDBJ databases">
        <title>Novel Erysipelotrichaceae bacterium isolated from small intestine of a swine.</title>
        <authorList>
            <person name="Kim J.S."/>
            <person name="Choe H."/>
            <person name="Lee Y.R."/>
            <person name="Kim K.M."/>
            <person name="Park D.S."/>
        </authorList>
    </citation>
    <scope>NUCLEOTIDE SEQUENCE [LARGE SCALE GENOMIC DNA]</scope>
    <source>
        <strain evidence="8 9">SG0102</strain>
    </source>
</reference>
<dbReference type="OrthoDB" id="9816041at2"/>
<protein>
    <recommendedName>
        <fullName evidence="7">Major facilitator superfamily (MFS) profile domain-containing protein</fullName>
    </recommendedName>
</protein>
<feature type="transmembrane region" description="Helical" evidence="6">
    <location>
        <begin position="303"/>
        <end position="321"/>
    </location>
</feature>
<feature type="transmembrane region" description="Helical" evidence="6">
    <location>
        <begin position="67"/>
        <end position="84"/>
    </location>
</feature>
<dbReference type="KEGG" id="ebm:SG0102_14480"/>
<evidence type="ECO:0000256" key="1">
    <source>
        <dbReference type="ARBA" id="ARBA00004651"/>
    </source>
</evidence>
<keyword evidence="9" id="KW-1185">Reference proteome</keyword>
<proteinExistence type="predicted"/>
<feature type="transmembrane region" description="Helical" evidence="6">
    <location>
        <begin position="197"/>
        <end position="215"/>
    </location>
</feature>
<dbReference type="InterPro" id="IPR011701">
    <property type="entry name" value="MFS"/>
</dbReference>
<sequence length="329" mass="35344">MGLLMGIALMITGVAPAIGPTLGGTMIMHVDWRAIFWFLMPFLIFSLCAGSYAIRQSLPLSKPSFDLLGYFFLALSFICLIVGASLSSQGWTSPRVLLLMLGFIVFLMLFVMHSLHHDNPIIHPQIFAVRPFTASLITYVSTNFMTLGLGFLIPNFLQLTLHKSALTAGVIMMPGAVVALLFIPLSGKIYDQRGVKGNALAAVIFMMLAQLLFFFNVSHATLISCLIIYMIYALGQGFSMGTYMTHALAQIPEKESADGNAIFNTLLQLFGAIGTSIVSSVVATSQKGGITASNTAIGTAHGYLLLVALSVVAFICALITIHDDHAAKA</sequence>
<evidence type="ECO:0000256" key="3">
    <source>
        <dbReference type="ARBA" id="ARBA00022692"/>
    </source>
</evidence>
<gene>
    <name evidence="8" type="ORF">SG0102_14480</name>
</gene>
<dbReference type="FunCoup" id="A0A3G9JUC4">
    <property type="interactions" value="110"/>
</dbReference>
<dbReference type="Pfam" id="PF07690">
    <property type="entry name" value="MFS_1"/>
    <property type="match status" value="1"/>
</dbReference>
<evidence type="ECO:0000256" key="6">
    <source>
        <dbReference type="SAM" id="Phobius"/>
    </source>
</evidence>
<dbReference type="GO" id="GO:0005886">
    <property type="term" value="C:plasma membrane"/>
    <property type="evidence" value="ECO:0007669"/>
    <property type="project" value="UniProtKB-SubCell"/>
</dbReference>
<evidence type="ECO:0000256" key="2">
    <source>
        <dbReference type="ARBA" id="ARBA00022448"/>
    </source>
</evidence>
<evidence type="ECO:0000256" key="5">
    <source>
        <dbReference type="ARBA" id="ARBA00023136"/>
    </source>
</evidence>
<feature type="transmembrane region" description="Helical" evidence="6">
    <location>
        <begin position="96"/>
        <end position="115"/>
    </location>
</feature>
<evidence type="ECO:0000256" key="4">
    <source>
        <dbReference type="ARBA" id="ARBA00022989"/>
    </source>
</evidence>
<feature type="transmembrane region" description="Helical" evidence="6">
    <location>
        <begin position="127"/>
        <end position="153"/>
    </location>
</feature>
<feature type="transmembrane region" description="Helical" evidence="6">
    <location>
        <begin position="261"/>
        <end position="283"/>
    </location>
</feature>
<dbReference type="Gene3D" id="1.20.1720.10">
    <property type="entry name" value="Multidrug resistance protein D"/>
    <property type="match status" value="1"/>
</dbReference>
<dbReference type="PANTHER" id="PTHR42718:SF9">
    <property type="entry name" value="MAJOR FACILITATOR SUPERFAMILY MULTIDRUG TRANSPORTER MFSC"/>
    <property type="match status" value="1"/>
</dbReference>
<organism evidence="8 9">
    <name type="scientific">Intestinibaculum porci</name>
    <dbReference type="NCBI Taxonomy" id="2487118"/>
    <lineage>
        <taxon>Bacteria</taxon>
        <taxon>Bacillati</taxon>
        <taxon>Bacillota</taxon>
        <taxon>Erysipelotrichia</taxon>
        <taxon>Erysipelotrichales</taxon>
        <taxon>Erysipelotrichaceae</taxon>
        <taxon>Intestinibaculum</taxon>
    </lineage>
</organism>
<dbReference type="PROSITE" id="PS50850">
    <property type="entry name" value="MFS"/>
    <property type="match status" value="1"/>
</dbReference>
<evidence type="ECO:0000313" key="8">
    <source>
        <dbReference type="EMBL" id="BBH26514.1"/>
    </source>
</evidence>
<feature type="transmembrane region" description="Helical" evidence="6">
    <location>
        <begin position="32"/>
        <end position="55"/>
    </location>
</feature>
<evidence type="ECO:0000313" key="9">
    <source>
        <dbReference type="Proteomes" id="UP000268059"/>
    </source>
</evidence>
<keyword evidence="4 6" id="KW-1133">Transmembrane helix</keyword>
<comment type="subcellular location">
    <subcellularLocation>
        <location evidence="1">Cell membrane</location>
        <topology evidence="1">Multi-pass membrane protein</topology>
    </subcellularLocation>
</comment>
<dbReference type="AlphaFoldDB" id="A0A3G9JUC4"/>